<evidence type="ECO:0000256" key="1">
    <source>
        <dbReference type="ARBA" id="ARBA00011079"/>
    </source>
</evidence>
<dbReference type="Proteomes" id="UP000887540">
    <property type="component" value="Unplaced"/>
</dbReference>
<evidence type="ECO:0000256" key="2">
    <source>
        <dbReference type="ARBA" id="ARBA00022670"/>
    </source>
</evidence>
<dbReference type="GO" id="GO:0070008">
    <property type="term" value="F:serine-type exopeptidase activity"/>
    <property type="evidence" value="ECO:0007669"/>
    <property type="project" value="InterPro"/>
</dbReference>
<organism evidence="7 8">
    <name type="scientific">Acrobeloides nanus</name>
    <dbReference type="NCBI Taxonomy" id="290746"/>
    <lineage>
        <taxon>Eukaryota</taxon>
        <taxon>Metazoa</taxon>
        <taxon>Ecdysozoa</taxon>
        <taxon>Nematoda</taxon>
        <taxon>Chromadorea</taxon>
        <taxon>Rhabditida</taxon>
        <taxon>Tylenchina</taxon>
        <taxon>Cephalobomorpha</taxon>
        <taxon>Cephaloboidea</taxon>
        <taxon>Cephalobidae</taxon>
        <taxon>Acrobeloides</taxon>
    </lineage>
</organism>
<keyword evidence="5" id="KW-0325">Glycoprotein</keyword>
<dbReference type="Pfam" id="PF05577">
    <property type="entry name" value="Peptidase_S28"/>
    <property type="match status" value="2"/>
</dbReference>
<dbReference type="Gene3D" id="3.40.50.1820">
    <property type="entry name" value="alpha/beta hydrolase"/>
    <property type="match status" value="1"/>
</dbReference>
<accession>A0A914BX76</accession>
<dbReference type="AlphaFoldDB" id="A0A914BX76"/>
<evidence type="ECO:0000313" key="8">
    <source>
        <dbReference type="WBParaSite" id="ACRNAN_Path_1209.g4695.t1"/>
    </source>
</evidence>
<name>A0A914BX76_9BILA</name>
<evidence type="ECO:0000256" key="4">
    <source>
        <dbReference type="ARBA" id="ARBA00022801"/>
    </source>
</evidence>
<dbReference type="PANTHER" id="PTHR11010">
    <property type="entry name" value="PROTEASE S28 PRO-X CARBOXYPEPTIDASE-RELATED"/>
    <property type="match status" value="1"/>
</dbReference>
<keyword evidence="7" id="KW-1185">Reference proteome</keyword>
<evidence type="ECO:0000256" key="5">
    <source>
        <dbReference type="ARBA" id="ARBA00023180"/>
    </source>
</evidence>
<evidence type="ECO:0000313" key="7">
    <source>
        <dbReference type="Proteomes" id="UP000887540"/>
    </source>
</evidence>
<evidence type="ECO:0000256" key="3">
    <source>
        <dbReference type="ARBA" id="ARBA00022729"/>
    </source>
</evidence>
<feature type="signal peptide" evidence="6">
    <location>
        <begin position="1"/>
        <end position="20"/>
    </location>
</feature>
<sequence>MNGRVGLLLLFLGFIGVCLSAPAKTKHQRKRVIHGRPWFGLTPKPNKVEGPLNPGVSGDQYIASKVDHFDSSNNNTYRQRYWYNNQWYSAGGPVFLMIGGESAEDNRWVANANLVWTQLAAENNAMVFLLEHRYYGASQVTADQSTANLKYLSSRQALADIADFIPAMTTKFNLQGAKWITFGGSYSGALAAWSRMLYPDLIYGAVGSSGPVQAVVDFVGYLEVVSNDLNTYSMDCGNSLKNALAQIPQLLTTSQGRQQLFKGFQIEEVFSCFKSYMYTRLELFFSWYVNQCALIYGSQFSNTTVYSSIASTNGFYHGQNGYNATRIVLPNGTNDPWHVLGVLNAPNSQAYPIIINGTAHCADMYGDSSTDPASLTAARTQIRSIVNSWFKS</sequence>
<protein>
    <submittedName>
        <fullName evidence="8">Serine protease K12H4.7</fullName>
    </submittedName>
</protein>
<keyword evidence="2" id="KW-0645">Protease</keyword>
<feature type="chain" id="PRO_5037893025" evidence="6">
    <location>
        <begin position="21"/>
        <end position="392"/>
    </location>
</feature>
<dbReference type="GO" id="GO:0008239">
    <property type="term" value="F:dipeptidyl-peptidase activity"/>
    <property type="evidence" value="ECO:0007669"/>
    <property type="project" value="TreeGrafter"/>
</dbReference>
<reference evidence="8" key="1">
    <citation type="submission" date="2022-11" db="UniProtKB">
        <authorList>
            <consortium name="WormBaseParasite"/>
        </authorList>
    </citation>
    <scope>IDENTIFICATION</scope>
</reference>
<keyword evidence="3 6" id="KW-0732">Signal</keyword>
<proteinExistence type="inferred from homology"/>
<dbReference type="PANTHER" id="PTHR11010:SF117">
    <property type="entry name" value="SERINE PROTEASE 16"/>
    <property type="match status" value="1"/>
</dbReference>
<dbReference type="InterPro" id="IPR029058">
    <property type="entry name" value="AB_hydrolase_fold"/>
</dbReference>
<dbReference type="GO" id="GO:0006508">
    <property type="term" value="P:proteolysis"/>
    <property type="evidence" value="ECO:0007669"/>
    <property type="project" value="UniProtKB-KW"/>
</dbReference>
<keyword evidence="4" id="KW-0378">Hydrolase</keyword>
<dbReference type="SUPFAM" id="SSF53474">
    <property type="entry name" value="alpha/beta-Hydrolases"/>
    <property type="match status" value="1"/>
</dbReference>
<evidence type="ECO:0000256" key="6">
    <source>
        <dbReference type="SAM" id="SignalP"/>
    </source>
</evidence>
<dbReference type="InterPro" id="IPR008758">
    <property type="entry name" value="Peptidase_S28"/>
</dbReference>
<comment type="similarity">
    <text evidence="1">Belongs to the peptidase S28 family.</text>
</comment>
<dbReference type="WBParaSite" id="ACRNAN_Path_1209.g4695.t1">
    <property type="protein sequence ID" value="ACRNAN_Path_1209.g4695.t1"/>
    <property type="gene ID" value="ACRNAN_Path_1209.g4695"/>
</dbReference>